<evidence type="ECO:0000313" key="2">
    <source>
        <dbReference type="EMBL" id="CAL4065983.1"/>
    </source>
</evidence>
<keyword evidence="1" id="KW-0472">Membrane</keyword>
<proteinExistence type="predicted"/>
<evidence type="ECO:0000313" key="3">
    <source>
        <dbReference type="Proteomes" id="UP001497623"/>
    </source>
</evidence>
<reference evidence="2 3" key="1">
    <citation type="submission" date="2024-05" db="EMBL/GenBank/DDBJ databases">
        <authorList>
            <person name="Wallberg A."/>
        </authorList>
    </citation>
    <scope>NUCLEOTIDE SEQUENCE [LARGE SCALE GENOMIC DNA]</scope>
</reference>
<gene>
    <name evidence="2" type="ORF">MNOR_LOCUS5230</name>
</gene>
<protein>
    <submittedName>
        <fullName evidence="2">Uncharacterized protein</fullName>
    </submittedName>
</protein>
<accession>A0AAV2PZ49</accession>
<feature type="transmembrane region" description="Helical" evidence="1">
    <location>
        <begin position="164"/>
        <end position="186"/>
    </location>
</feature>
<feature type="transmembrane region" description="Helical" evidence="1">
    <location>
        <begin position="72"/>
        <end position="93"/>
    </location>
</feature>
<evidence type="ECO:0000256" key="1">
    <source>
        <dbReference type="SAM" id="Phobius"/>
    </source>
</evidence>
<organism evidence="2 3">
    <name type="scientific">Meganyctiphanes norvegica</name>
    <name type="common">Northern krill</name>
    <name type="synonym">Thysanopoda norvegica</name>
    <dbReference type="NCBI Taxonomy" id="48144"/>
    <lineage>
        <taxon>Eukaryota</taxon>
        <taxon>Metazoa</taxon>
        <taxon>Ecdysozoa</taxon>
        <taxon>Arthropoda</taxon>
        <taxon>Crustacea</taxon>
        <taxon>Multicrustacea</taxon>
        <taxon>Malacostraca</taxon>
        <taxon>Eumalacostraca</taxon>
        <taxon>Eucarida</taxon>
        <taxon>Euphausiacea</taxon>
        <taxon>Euphausiidae</taxon>
        <taxon>Meganyctiphanes</taxon>
    </lineage>
</organism>
<keyword evidence="1" id="KW-1133">Transmembrane helix</keyword>
<name>A0AAV2PZ49_MEGNR</name>
<feature type="non-terminal residue" evidence="2">
    <location>
        <position position="1"/>
    </location>
</feature>
<keyword evidence="1" id="KW-0812">Transmembrane</keyword>
<dbReference type="EMBL" id="CAXKWB010001988">
    <property type="protein sequence ID" value="CAL4065983.1"/>
    <property type="molecule type" value="Genomic_DNA"/>
</dbReference>
<sequence length="244" mass="28150">YRYVSIILSLLSTARGASFLLEMMNIAPHTTSALKIVYLMITMGIRTFCFIATGTHAKFMFNVYTYENPMAWVSWLTMYGTATIIPAILVLKNELPCRGAGHMVWTALRLMLVHYWLDIITPYGLLYSMHFMVGSICVLMWSGFSPLYDDYDDTENFDEKVFLYGNVTLAIFCILVNIIVIFMAMYRVGGIGKCVRNVWIDLNIYKKDNLEFANIGNGKLKKKQNKYLYNILHLFSSMYNFLNK</sequence>
<dbReference type="AlphaFoldDB" id="A0AAV2PZ49"/>
<feature type="transmembrane region" description="Helical" evidence="1">
    <location>
        <begin position="32"/>
        <end position="51"/>
    </location>
</feature>
<keyword evidence="3" id="KW-1185">Reference proteome</keyword>
<comment type="caution">
    <text evidence="2">The sequence shown here is derived from an EMBL/GenBank/DDBJ whole genome shotgun (WGS) entry which is preliminary data.</text>
</comment>
<dbReference type="Proteomes" id="UP001497623">
    <property type="component" value="Unassembled WGS sequence"/>
</dbReference>